<dbReference type="PANTHER" id="PTHR37919:SF2">
    <property type="entry name" value="EXPERA DOMAIN-CONTAINING PROTEIN"/>
    <property type="match status" value="1"/>
</dbReference>
<dbReference type="PANTHER" id="PTHR37919">
    <property type="entry name" value="PROTEIN CBG05606"/>
    <property type="match status" value="1"/>
</dbReference>
<dbReference type="AlphaFoldDB" id="A0A3P6SD68"/>
<protein>
    <recommendedName>
        <fullName evidence="4">EXPERA domain-containing protein</fullName>
    </recommendedName>
</protein>
<dbReference type="OMA" id="MFTMLRP"/>
<feature type="transmembrane region" description="Helical" evidence="1">
    <location>
        <begin position="70"/>
        <end position="93"/>
    </location>
</feature>
<feature type="transmembrane region" description="Helical" evidence="1">
    <location>
        <begin position="105"/>
        <end position="124"/>
    </location>
</feature>
<keyword evidence="1" id="KW-1133">Transmembrane helix</keyword>
<proteinExistence type="predicted"/>
<keyword evidence="3" id="KW-1185">Reference proteome</keyword>
<dbReference type="EMBL" id="UYRX01000070">
    <property type="protein sequence ID" value="VDK72486.1"/>
    <property type="molecule type" value="Genomic_DNA"/>
</dbReference>
<evidence type="ECO:0000313" key="2">
    <source>
        <dbReference type="EMBL" id="VDK72486.1"/>
    </source>
</evidence>
<organism evidence="2 3">
    <name type="scientific">Litomosoides sigmodontis</name>
    <name type="common">Filarial nematode worm</name>
    <dbReference type="NCBI Taxonomy" id="42156"/>
    <lineage>
        <taxon>Eukaryota</taxon>
        <taxon>Metazoa</taxon>
        <taxon>Ecdysozoa</taxon>
        <taxon>Nematoda</taxon>
        <taxon>Chromadorea</taxon>
        <taxon>Rhabditida</taxon>
        <taxon>Spirurina</taxon>
        <taxon>Spiruromorpha</taxon>
        <taxon>Filarioidea</taxon>
        <taxon>Onchocercidae</taxon>
        <taxon>Litomosoides</taxon>
    </lineage>
</organism>
<evidence type="ECO:0000256" key="1">
    <source>
        <dbReference type="SAM" id="Phobius"/>
    </source>
</evidence>
<accession>A0A3P6SD68</accession>
<keyword evidence="1" id="KW-0472">Membrane</keyword>
<gene>
    <name evidence="2" type="ORF">NLS_LOCUS1796</name>
</gene>
<sequence length="175" mass="20664">MRDDHCNRRNSPMSRWIRIWLKISTVICSLDVAYTMLRPYTLRDNTLGYFYELWNIYSDVDLRYAATNDIVTMATGRLMVIEIILNIVALYLCRDYPRHAKLTTFLTSAFVFWKTLLYMTLFIAPPEGSVNYLAESAGIWKRIFIFWFPDLIWCFVPLAIIVHLWNDLTDSNISL</sequence>
<feature type="transmembrane region" description="Helical" evidence="1">
    <location>
        <begin position="20"/>
        <end position="37"/>
    </location>
</feature>
<dbReference type="OrthoDB" id="60858at2759"/>
<keyword evidence="1" id="KW-0812">Transmembrane</keyword>
<name>A0A3P6SD68_LITSI</name>
<evidence type="ECO:0008006" key="4">
    <source>
        <dbReference type="Google" id="ProtNLM"/>
    </source>
</evidence>
<evidence type="ECO:0000313" key="3">
    <source>
        <dbReference type="Proteomes" id="UP000277928"/>
    </source>
</evidence>
<dbReference type="STRING" id="42156.A0A3P6SD68"/>
<reference evidence="2 3" key="1">
    <citation type="submission" date="2018-08" db="EMBL/GenBank/DDBJ databases">
        <authorList>
            <person name="Laetsch R D."/>
            <person name="Stevens L."/>
            <person name="Kumar S."/>
            <person name="Blaxter L. M."/>
        </authorList>
    </citation>
    <scope>NUCLEOTIDE SEQUENCE [LARGE SCALE GENOMIC DNA]</scope>
</reference>
<dbReference type="Proteomes" id="UP000277928">
    <property type="component" value="Unassembled WGS sequence"/>
</dbReference>
<feature type="transmembrane region" description="Helical" evidence="1">
    <location>
        <begin position="144"/>
        <end position="165"/>
    </location>
</feature>